<dbReference type="Pfam" id="PF02742">
    <property type="entry name" value="Fe_dep_repr_C"/>
    <property type="match status" value="1"/>
</dbReference>
<organism evidence="3 4">
    <name type="scientific">Porphyromonas gulae</name>
    <dbReference type="NCBI Taxonomy" id="111105"/>
    <lineage>
        <taxon>Bacteria</taxon>
        <taxon>Pseudomonadati</taxon>
        <taxon>Bacteroidota</taxon>
        <taxon>Bacteroidia</taxon>
        <taxon>Bacteroidales</taxon>
        <taxon>Porphyromonadaceae</taxon>
        <taxon>Porphyromonas</taxon>
    </lineage>
</organism>
<evidence type="ECO:0000313" key="3">
    <source>
        <dbReference type="EMBL" id="KGN94622.1"/>
    </source>
</evidence>
<dbReference type="SUPFAM" id="SSF50037">
    <property type="entry name" value="C-terminal domain of transcriptional repressors"/>
    <property type="match status" value="1"/>
</dbReference>
<dbReference type="InterPro" id="IPR001367">
    <property type="entry name" value="Fe_dep_repressor"/>
</dbReference>
<evidence type="ECO:0000259" key="2">
    <source>
        <dbReference type="SMART" id="SM00899"/>
    </source>
</evidence>
<reference evidence="3 4" key="1">
    <citation type="submission" date="2014-08" db="EMBL/GenBank/DDBJ databases">
        <title>Porphyromonas gulae strain:COT-052_OH3439 Genome sequencing.</title>
        <authorList>
            <person name="Wallis C."/>
            <person name="Deusch O."/>
            <person name="O'Flynn C."/>
            <person name="Davis I."/>
            <person name="Jospin G."/>
            <person name="Darling A.E."/>
            <person name="Coil D.A."/>
            <person name="Alexiev A."/>
            <person name="Horsfall A."/>
            <person name="Kirkwood N."/>
            <person name="Harris S."/>
            <person name="Eisen J.A."/>
        </authorList>
    </citation>
    <scope>NUCLEOTIDE SEQUENCE [LARGE SCALE GENOMIC DNA]</scope>
    <source>
        <strain evidence="4">COT-052 OH3439</strain>
    </source>
</reference>
<dbReference type="PATRIC" id="fig|111105.18.peg.1699"/>
<dbReference type="Proteomes" id="UP000030146">
    <property type="component" value="Unassembled WGS sequence"/>
</dbReference>
<dbReference type="RefSeq" id="WP_039417795.1">
    <property type="nucleotide sequence ID" value="NZ_JRAJ01000017.1"/>
</dbReference>
<evidence type="ECO:0000313" key="4">
    <source>
        <dbReference type="Proteomes" id="UP000030146"/>
    </source>
</evidence>
<keyword evidence="1" id="KW-0408">Iron</keyword>
<name>A0A099WZL1_9PORP</name>
<dbReference type="InterPro" id="IPR022689">
    <property type="entry name" value="Iron_dep_repressor"/>
</dbReference>
<keyword evidence="3" id="KW-0238">DNA-binding</keyword>
<feature type="domain" description="Ferrous iron transporter FeoA-like" evidence="2">
    <location>
        <begin position="236"/>
        <end position="310"/>
    </location>
</feature>
<dbReference type="GO" id="GO:0046914">
    <property type="term" value="F:transition metal ion binding"/>
    <property type="evidence" value="ECO:0007669"/>
    <property type="project" value="InterPro"/>
</dbReference>
<dbReference type="AlphaFoldDB" id="A0A099WZL1"/>
<evidence type="ECO:0000256" key="1">
    <source>
        <dbReference type="ARBA" id="ARBA00023004"/>
    </source>
</evidence>
<dbReference type="InterPro" id="IPR036388">
    <property type="entry name" value="WH-like_DNA-bd_sf"/>
</dbReference>
<dbReference type="Pfam" id="PF04023">
    <property type="entry name" value="FeoA"/>
    <property type="match status" value="1"/>
</dbReference>
<proteinExistence type="predicted"/>
<dbReference type="SMART" id="SM00529">
    <property type="entry name" value="HTH_DTXR"/>
    <property type="match status" value="1"/>
</dbReference>
<gene>
    <name evidence="3" type="ORF">HR15_00935</name>
</gene>
<comment type="caution">
    <text evidence="3">The sequence shown here is derived from an EMBL/GenBank/DDBJ whole genome shotgun (WGS) entry which is preliminary data.</text>
</comment>
<feature type="domain" description="Ferrous iron transporter FeoA-like" evidence="2">
    <location>
        <begin position="151"/>
        <end position="222"/>
    </location>
</feature>
<accession>A0A099WZL1</accession>
<dbReference type="InterPro" id="IPR036421">
    <property type="entry name" value="Fe_dep_repressor_sf"/>
</dbReference>
<dbReference type="Gene3D" id="2.30.30.90">
    <property type="match status" value="1"/>
</dbReference>
<dbReference type="GO" id="GO:0003700">
    <property type="term" value="F:DNA-binding transcription factor activity"/>
    <property type="evidence" value="ECO:0007669"/>
    <property type="project" value="InterPro"/>
</dbReference>
<dbReference type="Gene3D" id="1.10.10.10">
    <property type="entry name" value="Winged helix-like DNA-binding domain superfamily/Winged helix DNA-binding domain"/>
    <property type="match status" value="1"/>
</dbReference>
<protein>
    <submittedName>
        <fullName evidence="3">DNA-binding protein</fullName>
    </submittedName>
</protein>
<dbReference type="InterPro" id="IPR008988">
    <property type="entry name" value="Transcriptional_repressor_C"/>
</dbReference>
<dbReference type="SUPFAM" id="SSF47979">
    <property type="entry name" value="Iron-dependent repressor protein, dimerization domain"/>
    <property type="match status" value="1"/>
</dbReference>
<dbReference type="InterPro" id="IPR007167">
    <property type="entry name" value="Fe-transptr_FeoA-like"/>
</dbReference>
<dbReference type="EMBL" id="JRAK01000011">
    <property type="protein sequence ID" value="KGN94622.1"/>
    <property type="molecule type" value="Genomic_DNA"/>
</dbReference>
<dbReference type="SMART" id="SM00899">
    <property type="entry name" value="FeoA"/>
    <property type="match status" value="2"/>
</dbReference>
<sequence>MNLFSNLPFRFDVRRLSEDTLKAIYSLEEDGLPVNADQLAGLTGLKVSNQQYILDLLHKQGYCLPPDSHLTESGRKYALKVIRRHRLLEKYLSEHSGYEPSEWHAQACKEEHYLSDEEQERIAVRLGNPLFDPHGDPIPTEEGEVQSVEGVYADELPDDSYVRVIHIEDEPADLYRQIETIGLFRGAVFHLLHTDTNGVHLSFEGEQFLLPREAVHNLTVMPCTDEGMIDLAQKTVKLTTLRQGEEATIAGISKACRGANRRRLLDLGFVRGSRIAIDLTSPLGNPTAYVVRGTAIALRHDQARYILIYR</sequence>
<dbReference type="GeneID" id="57238798"/>
<dbReference type="GO" id="GO:0046983">
    <property type="term" value="F:protein dimerization activity"/>
    <property type="evidence" value="ECO:0007669"/>
    <property type="project" value="InterPro"/>
</dbReference>
<dbReference type="GO" id="GO:0003677">
    <property type="term" value="F:DNA binding"/>
    <property type="evidence" value="ECO:0007669"/>
    <property type="project" value="UniProtKB-KW"/>
</dbReference>
<dbReference type="PANTHER" id="PTHR33238:SF7">
    <property type="entry name" value="IRON-DEPENDENT TRANSCRIPTIONAL REGULATOR"/>
    <property type="match status" value="1"/>
</dbReference>
<dbReference type="PANTHER" id="PTHR33238">
    <property type="entry name" value="IRON (METAL) DEPENDENT REPRESSOR, DTXR FAMILY"/>
    <property type="match status" value="1"/>
</dbReference>
<keyword evidence="4" id="KW-1185">Reference proteome</keyword>
<dbReference type="InterPro" id="IPR050536">
    <property type="entry name" value="DtxR_MntR_Metal-Reg"/>
</dbReference>
<dbReference type="InterPro" id="IPR038157">
    <property type="entry name" value="FeoA_core_dom"/>
</dbReference>